<dbReference type="Pfam" id="PF08220">
    <property type="entry name" value="HTH_DeoR"/>
    <property type="match status" value="1"/>
</dbReference>
<dbReference type="GO" id="GO:0003700">
    <property type="term" value="F:DNA-binding transcription factor activity"/>
    <property type="evidence" value="ECO:0007669"/>
    <property type="project" value="InterPro"/>
</dbReference>
<dbReference type="SUPFAM" id="SSF46785">
    <property type="entry name" value="Winged helix' DNA-binding domain"/>
    <property type="match status" value="1"/>
</dbReference>
<keyword evidence="1" id="KW-0678">Repressor</keyword>
<dbReference type="PANTHER" id="PTHR30363">
    <property type="entry name" value="HTH-TYPE TRANSCRIPTIONAL REGULATOR SRLR-RELATED"/>
    <property type="match status" value="1"/>
</dbReference>
<dbReference type="PROSITE" id="PS51000">
    <property type="entry name" value="HTH_DEOR_2"/>
    <property type="match status" value="1"/>
</dbReference>
<dbReference type="Pfam" id="PF00455">
    <property type="entry name" value="DeoRC"/>
    <property type="match status" value="1"/>
</dbReference>
<dbReference type="SMART" id="SM00420">
    <property type="entry name" value="HTH_DEOR"/>
    <property type="match status" value="1"/>
</dbReference>
<dbReference type="Gene3D" id="3.40.50.1360">
    <property type="match status" value="1"/>
</dbReference>
<dbReference type="SMART" id="SM01134">
    <property type="entry name" value="DeoRC"/>
    <property type="match status" value="1"/>
</dbReference>
<dbReference type="OrthoDB" id="9816363at2"/>
<keyword evidence="7" id="KW-1185">Reference proteome</keyword>
<dbReference type="RefSeq" id="WP_078709421.1">
    <property type="nucleotide sequence ID" value="NZ_FUXL01000012.1"/>
</dbReference>
<dbReference type="InterPro" id="IPR018356">
    <property type="entry name" value="Tscrpt_reg_HTH_DeoR_CS"/>
</dbReference>
<dbReference type="PROSITE" id="PS00894">
    <property type="entry name" value="HTH_DEOR_1"/>
    <property type="match status" value="1"/>
</dbReference>
<dbReference type="InterPro" id="IPR050313">
    <property type="entry name" value="Carb_Metab_HTH_regulators"/>
</dbReference>
<name>A0A1T4SMT0_9HYPH</name>
<dbReference type="InterPro" id="IPR036390">
    <property type="entry name" value="WH_DNA-bd_sf"/>
</dbReference>
<evidence type="ECO:0000256" key="4">
    <source>
        <dbReference type="ARBA" id="ARBA00023163"/>
    </source>
</evidence>
<dbReference type="PANTHER" id="PTHR30363:SF4">
    <property type="entry name" value="GLYCEROL-3-PHOSPHATE REGULON REPRESSOR"/>
    <property type="match status" value="1"/>
</dbReference>
<gene>
    <name evidence="6" type="ORF">SAMN05428963_11228</name>
</gene>
<keyword evidence="4" id="KW-0804">Transcription</keyword>
<dbReference type="InterPro" id="IPR037171">
    <property type="entry name" value="NagB/RpiA_transferase-like"/>
</dbReference>
<reference evidence="6 7" key="1">
    <citation type="submission" date="2017-02" db="EMBL/GenBank/DDBJ databases">
        <authorList>
            <person name="Peterson S.W."/>
        </authorList>
    </citation>
    <scope>NUCLEOTIDE SEQUENCE [LARGE SCALE GENOMIC DNA]</scope>
    <source>
        <strain evidence="6 7">USBA 369</strain>
    </source>
</reference>
<keyword evidence="3" id="KW-0238">DNA-binding</keyword>
<feature type="domain" description="HTH deoR-type" evidence="5">
    <location>
        <begin position="6"/>
        <end position="61"/>
    </location>
</feature>
<dbReference type="STRING" id="1365950.SAMN05428963_11228"/>
<dbReference type="Proteomes" id="UP000190135">
    <property type="component" value="Unassembled WGS sequence"/>
</dbReference>
<dbReference type="SUPFAM" id="SSF100950">
    <property type="entry name" value="NagB/RpiA/CoA transferase-like"/>
    <property type="match status" value="1"/>
</dbReference>
<evidence type="ECO:0000313" key="6">
    <source>
        <dbReference type="EMBL" id="SKA29485.1"/>
    </source>
</evidence>
<evidence type="ECO:0000256" key="1">
    <source>
        <dbReference type="ARBA" id="ARBA00022491"/>
    </source>
</evidence>
<dbReference type="EMBL" id="FUXL01000012">
    <property type="protein sequence ID" value="SKA29485.1"/>
    <property type="molecule type" value="Genomic_DNA"/>
</dbReference>
<keyword evidence="2" id="KW-0805">Transcription regulation</keyword>
<evidence type="ECO:0000256" key="3">
    <source>
        <dbReference type="ARBA" id="ARBA00023125"/>
    </source>
</evidence>
<evidence type="ECO:0000313" key="7">
    <source>
        <dbReference type="Proteomes" id="UP000190135"/>
    </source>
</evidence>
<evidence type="ECO:0000256" key="2">
    <source>
        <dbReference type="ARBA" id="ARBA00023015"/>
    </source>
</evidence>
<dbReference type="InterPro" id="IPR014036">
    <property type="entry name" value="DeoR-like_C"/>
</dbReference>
<organism evidence="6 7">
    <name type="scientific">Consotaella salsifontis</name>
    <dbReference type="NCBI Taxonomy" id="1365950"/>
    <lineage>
        <taxon>Bacteria</taxon>
        <taxon>Pseudomonadati</taxon>
        <taxon>Pseudomonadota</taxon>
        <taxon>Alphaproteobacteria</taxon>
        <taxon>Hyphomicrobiales</taxon>
        <taxon>Aurantimonadaceae</taxon>
        <taxon>Consotaella</taxon>
    </lineage>
</organism>
<evidence type="ECO:0000259" key="5">
    <source>
        <dbReference type="PROSITE" id="PS51000"/>
    </source>
</evidence>
<sequence length="267" mass="28230">MPSLQATLRHQAILTVIGERGQASVNDLSDRLGVSAVTIRQDLRDLEAERRLLRTRGGALALVDPGKEMPLEVSSKTHTAEKRAIAAAAAAHIRDGQTIIIDVGSTTSALAELLPGKRKNLTVITNGLTIALLLERHPEITVVVTGGTLRALQHALVAPLGNVLLQHVNADIAFIGCNGIDVRRGITNSNIAEAEIKQAMLAAARRTVVLADHSKIGVVSTAFVANPASVDRVITDEAADSKTVARLRETGLAIELVKRAMVDAVAD</sequence>
<accession>A0A1T4SMT0</accession>
<dbReference type="GO" id="GO:0003677">
    <property type="term" value="F:DNA binding"/>
    <property type="evidence" value="ECO:0007669"/>
    <property type="project" value="UniProtKB-KW"/>
</dbReference>
<dbReference type="PRINTS" id="PR00037">
    <property type="entry name" value="HTHLACR"/>
</dbReference>
<dbReference type="InterPro" id="IPR001034">
    <property type="entry name" value="DeoR_HTH"/>
</dbReference>
<protein>
    <submittedName>
        <fullName evidence="6">Transcriptional regulator, DeoR family</fullName>
    </submittedName>
</protein>
<proteinExistence type="predicted"/>
<dbReference type="AlphaFoldDB" id="A0A1T4SMT0"/>